<keyword evidence="3" id="KW-1185">Reference proteome</keyword>
<organism evidence="2 3">
    <name type="scientific">Methylobacterium goesingense</name>
    <dbReference type="NCBI Taxonomy" id="243690"/>
    <lineage>
        <taxon>Bacteria</taxon>
        <taxon>Pseudomonadati</taxon>
        <taxon>Pseudomonadota</taxon>
        <taxon>Alphaproteobacteria</taxon>
        <taxon>Hyphomicrobiales</taxon>
        <taxon>Methylobacteriaceae</taxon>
        <taxon>Methylobacterium</taxon>
    </lineage>
</organism>
<dbReference type="RefSeq" id="WP_238283000.1">
    <property type="nucleotide sequence ID" value="NZ_BPQL01000227.1"/>
</dbReference>
<evidence type="ECO:0000313" key="2">
    <source>
        <dbReference type="EMBL" id="MET3695660.1"/>
    </source>
</evidence>
<gene>
    <name evidence="2" type="ORF">ABID43_005234</name>
</gene>
<comment type="caution">
    <text evidence="2">The sequence shown here is derived from an EMBL/GenBank/DDBJ whole genome shotgun (WGS) entry which is preliminary data.</text>
</comment>
<proteinExistence type="predicted"/>
<evidence type="ECO:0000313" key="3">
    <source>
        <dbReference type="Proteomes" id="UP001549145"/>
    </source>
</evidence>
<name>A0ABV2LFN3_9HYPH</name>
<reference evidence="2 3" key="1">
    <citation type="submission" date="2024-06" db="EMBL/GenBank/DDBJ databases">
        <title>Genomic Encyclopedia of Type Strains, Phase IV (KMG-IV): sequencing the most valuable type-strain genomes for metagenomic binning, comparative biology and taxonomic classification.</title>
        <authorList>
            <person name="Goeker M."/>
        </authorList>
    </citation>
    <scope>NUCLEOTIDE SEQUENCE [LARGE SCALE GENOMIC DNA]</scope>
    <source>
        <strain evidence="2 3">DSM 21331</strain>
    </source>
</reference>
<protein>
    <submittedName>
        <fullName evidence="2">Uncharacterized protein</fullName>
    </submittedName>
</protein>
<accession>A0ABV2LFN3</accession>
<dbReference type="Proteomes" id="UP001549145">
    <property type="component" value="Unassembled WGS sequence"/>
</dbReference>
<sequence>MSASKIARNKNGDDLLKVLGPLAHRITSNDWQVYADQAGYERLIRGEKEGCSVSTYSLLRPSIFAGFKQALVASACMTDTMFYRLFTAQGIVLKPVGGRLSKDLRYLKHEHGDRITILYAAEEAWSKRYRDKRIEGEEATVLDRVRQAVGALVGSEPFIWMGNTDLGNDFFAQVGADRLPNTPHGLNSYQGHHNVVVLSALNPPPAHFGFMEGRGISGEEVRTAHYRTAAYQAVMRCSIRNPADTTLKRVVVMDRDTAEWLADLFPGAAVEPLPGMGVIPRKGKAGRPRQHANGAAKAQAHRDGEKRKLLAQLDLINATSLATGRYPFFDQEVRAEMREFARDDISLREGDSVTASPTPSAPPLTCGTAFGSIYDSVPLDHVDYEDDDAFVAGLLALHERVVAKADAGVFSPAHFDPSKATGTGRGLDNVTHLRGIWLDNDGGDLTHAAFVDLFPYLRIVVWNTASSTAALPRWRAFIPTSCAMSMDVHALILGQIERVLNRAGFWGKRQLEKRPSIKDRRCHGFDESKFNAASLFYLPCQPKDPADAFFIDYGDGDPKRGPLDLHQWIETCILSLRPDPEPIVPATSATTSSRITVAQVMAQLGEVRQALAEQTTQTLAERRAGWIAEAVERWHGTAVIPGTGHAEFFRLGAALHRAGLDESELRTTLYAEAGYARSPHKRRGEIKGILTGLRRRGTIGRAAR</sequence>
<evidence type="ECO:0000256" key="1">
    <source>
        <dbReference type="SAM" id="MobiDB-lite"/>
    </source>
</evidence>
<feature type="region of interest" description="Disordered" evidence="1">
    <location>
        <begin position="282"/>
        <end position="304"/>
    </location>
</feature>
<dbReference type="EMBL" id="JBEPMM010000042">
    <property type="protein sequence ID" value="MET3695660.1"/>
    <property type="molecule type" value="Genomic_DNA"/>
</dbReference>